<dbReference type="SUPFAM" id="SSF55073">
    <property type="entry name" value="Nucleotide cyclase"/>
    <property type="match status" value="1"/>
</dbReference>
<keyword evidence="4" id="KW-0548">Nucleotidyltransferase</keyword>
<name>A0ABY8UZP9_9BACI</name>
<dbReference type="CDD" id="cd01949">
    <property type="entry name" value="GGDEF"/>
    <property type="match status" value="1"/>
</dbReference>
<dbReference type="Gene3D" id="3.30.450.20">
    <property type="entry name" value="PAS domain"/>
    <property type="match status" value="1"/>
</dbReference>
<dbReference type="InterPro" id="IPR000160">
    <property type="entry name" value="GGDEF_dom"/>
</dbReference>
<dbReference type="NCBIfam" id="TIGR00254">
    <property type="entry name" value="GGDEF"/>
    <property type="match status" value="1"/>
</dbReference>
<evidence type="ECO:0000259" key="1">
    <source>
        <dbReference type="PROSITE" id="PS50112"/>
    </source>
</evidence>
<dbReference type="Pfam" id="PF08447">
    <property type="entry name" value="PAS_3"/>
    <property type="match status" value="1"/>
</dbReference>
<dbReference type="NCBIfam" id="TIGR00229">
    <property type="entry name" value="sensory_box"/>
    <property type="match status" value="1"/>
</dbReference>
<evidence type="ECO:0000259" key="2">
    <source>
        <dbReference type="PROSITE" id="PS50113"/>
    </source>
</evidence>
<dbReference type="InterPro" id="IPR000700">
    <property type="entry name" value="PAS-assoc_C"/>
</dbReference>
<dbReference type="Pfam" id="PF00990">
    <property type="entry name" value="GGDEF"/>
    <property type="match status" value="1"/>
</dbReference>
<keyword evidence="4" id="KW-0808">Transferase</keyword>
<evidence type="ECO:0000313" key="4">
    <source>
        <dbReference type="EMBL" id="WIF99171.1"/>
    </source>
</evidence>
<dbReference type="InterPro" id="IPR001610">
    <property type="entry name" value="PAC"/>
</dbReference>
<dbReference type="RefSeq" id="WP_231418210.1">
    <property type="nucleotide sequence ID" value="NZ_CP126446.1"/>
</dbReference>
<dbReference type="SUPFAM" id="SSF55785">
    <property type="entry name" value="PYP-like sensor domain (PAS domain)"/>
    <property type="match status" value="1"/>
</dbReference>
<feature type="domain" description="PAS" evidence="1">
    <location>
        <begin position="34"/>
        <end position="109"/>
    </location>
</feature>
<dbReference type="PROSITE" id="PS50112">
    <property type="entry name" value="PAS"/>
    <property type="match status" value="1"/>
</dbReference>
<dbReference type="InterPro" id="IPR029787">
    <property type="entry name" value="Nucleotide_cyclase"/>
</dbReference>
<dbReference type="InterPro" id="IPR043128">
    <property type="entry name" value="Rev_trsase/Diguanyl_cyclase"/>
</dbReference>
<proteinExistence type="predicted"/>
<feature type="domain" description="PAC" evidence="2">
    <location>
        <begin position="106"/>
        <end position="162"/>
    </location>
</feature>
<dbReference type="PANTHER" id="PTHR45138:SF6">
    <property type="entry name" value="DIGUANYLATE CYCLASE DGCN"/>
    <property type="match status" value="1"/>
</dbReference>
<keyword evidence="5" id="KW-1185">Reference proteome</keyword>
<dbReference type="Gene3D" id="3.30.70.270">
    <property type="match status" value="1"/>
</dbReference>
<dbReference type="PANTHER" id="PTHR45138">
    <property type="entry name" value="REGULATORY COMPONENTS OF SENSORY TRANSDUCTION SYSTEM"/>
    <property type="match status" value="1"/>
</dbReference>
<reference evidence="4 5" key="1">
    <citation type="submission" date="2023-05" db="EMBL/GenBank/DDBJ databases">
        <title>Comparative genomics reveals the evidence of polycyclic aromatic hydrocarbons degradation in moderately halophilic genus Pontibacillus.</title>
        <authorList>
            <person name="Yang H."/>
            <person name="Qian Z."/>
        </authorList>
    </citation>
    <scope>NUCLEOTIDE SEQUENCE [LARGE SCALE GENOMIC DNA]</scope>
    <source>
        <strain evidence="5">HN14</strain>
    </source>
</reference>
<dbReference type="EC" id="2.7.7.65" evidence="4"/>
<dbReference type="InterPro" id="IPR000014">
    <property type="entry name" value="PAS"/>
</dbReference>
<protein>
    <submittedName>
        <fullName evidence="4">Sensor domain-containing diguanylate cyclase</fullName>
        <ecNumber evidence="4">2.7.7.65</ecNumber>
    </submittedName>
</protein>
<dbReference type="Proteomes" id="UP001236652">
    <property type="component" value="Chromosome"/>
</dbReference>
<gene>
    <name evidence="4" type="ORF">QNI29_05805</name>
</gene>
<dbReference type="CDD" id="cd00130">
    <property type="entry name" value="PAS"/>
    <property type="match status" value="1"/>
</dbReference>
<sequence length="320" mass="37759">MEKLYFVAGLAVGLFLFSVYTSYVKHRWKEKNDKEKQIYQLVENSRDIIYIVQFQPEQKHIYISPALDAYLGKGIVEASLEDPFFPFKLIHPDDVDILERKITDQIDYSKPFVQRWRNRRGEYRWFEEYASPVYNEDGDLVELHGILRNIDEKVQLQQNLEYRSTHDALTGLFNRDYFDRLMEKYDHEVESSVGMILCDLDKLKDMNDRYGHKKGDAYIQKAADLFVESTPENAVVSRVGGDEFTILLTETTQEEVGTIFNRIEEKITTHNNQHRNARLHVSMGYAFRGHSPGHMEELFIEADQRMYQHKRSKPQVYSHT</sequence>
<dbReference type="PROSITE" id="PS50887">
    <property type="entry name" value="GGDEF"/>
    <property type="match status" value="1"/>
</dbReference>
<evidence type="ECO:0000313" key="5">
    <source>
        <dbReference type="Proteomes" id="UP001236652"/>
    </source>
</evidence>
<organism evidence="4 5">
    <name type="scientific">Pontibacillus chungwhensis</name>
    <dbReference type="NCBI Taxonomy" id="265426"/>
    <lineage>
        <taxon>Bacteria</taxon>
        <taxon>Bacillati</taxon>
        <taxon>Bacillota</taxon>
        <taxon>Bacilli</taxon>
        <taxon>Bacillales</taxon>
        <taxon>Bacillaceae</taxon>
        <taxon>Pontibacillus</taxon>
    </lineage>
</organism>
<dbReference type="InterPro" id="IPR013655">
    <property type="entry name" value="PAS_fold_3"/>
</dbReference>
<evidence type="ECO:0000259" key="3">
    <source>
        <dbReference type="PROSITE" id="PS50887"/>
    </source>
</evidence>
<dbReference type="GO" id="GO:0052621">
    <property type="term" value="F:diguanylate cyclase activity"/>
    <property type="evidence" value="ECO:0007669"/>
    <property type="project" value="UniProtKB-EC"/>
</dbReference>
<dbReference type="InterPro" id="IPR035965">
    <property type="entry name" value="PAS-like_dom_sf"/>
</dbReference>
<dbReference type="EMBL" id="CP126446">
    <property type="protein sequence ID" value="WIF99171.1"/>
    <property type="molecule type" value="Genomic_DNA"/>
</dbReference>
<accession>A0ABY8UZP9</accession>
<dbReference type="SMART" id="SM00267">
    <property type="entry name" value="GGDEF"/>
    <property type="match status" value="1"/>
</dbReference>
<dbReference type="PROSITE" id="PS50113">
    <property type="entry name" value="PAC"/>
    <property type="match status" value="1"/>
</dbReference>
<dbReference type="InterPro" id="IPR050469">
    <property type="entry name" value="Diguanylate_Cyclase"/>
</dbReference>
<dbReference type="SMART" id="SM00086">
    <property type="entry name" value="PAC"/>
    <property type="match status" value="1"/>
</dbReference>
<feature type="domain" description="GGDEF" evidence="3">
    <location>
        <begin position="191"/>
        <end position="320"/>
    </location>
</feature>